<accession>A0A7S3PP16</accession>
<dbReference type="AlphaFoldDB" id="A0A7S3PP16"/>
<evidence type="ECO:0000256" key="6">
    <source>
        <dbReference type="ARBA" id="ARBA00023328"/>
    </source>
</evidence>
<evidence type="ECO:0000256" key="3">
    <source>
        <dbReference type="ARBA" id="ARBA00011060"/>
    </source>
</evidence>
<comment type="subcellular location">
    <subcellularLocation>
        <location evidence="2">Chromosome</location>
        <location evidence="2">Centromere</location>
    </subcellularLocation>
    <subcellularLocation>
        <location evidence="1">Nucleus</location>
    </subcellularLocation>
</comment>
<keyword evidence="4" id="KW-0158">Chromosome</keyword>
<dbReference type="InterPro" id="IPR025204">
    <property type="entry name" value="CENP-L"/>
</dbReference>
<name>A0A7S3PP16_9STRA</name>
<dbReference type="GO" id="GO:0005634">
    <property type="term" value="C:nucleus"/>
    <property type="evidence" value="ECO:0007669"/>
    <property type="project" value="UniProtKB-SubCell"/>
</dbReference>
<gene>
    <name evidence="7" type="ORF">ASTO00021_LOCUS15417</name>
</gene>
<dbReference type="EMBL" id="HBIN01020192">
    <property type="protein sequence ID" value="CAE0445398.1"/>
    <property type="molecule type" value="Transcribed_RNA"/>
</dbReference>
<evidence type="ECO:0000256" key="4">
    <source>
        <dbReference type="ARBA" id="ARBA00022454"/>
    </source>
</evidence>
<sequence>MILGGTKDEKQRYTADLLTGCSWHIHRISPLYNFPCDSSNGLQELSSRLEHHLGESIQAEKEKELGNSLENNPNNTSSDVNIIQQNEQEKIPTVTVYFKRCSLEGKNDIQYLEIQIEIVKQGDKTKSTKYKAIKRKVTKCTKCTLVLFSGSYKGLMHTKGFRNFTFILSKGKTALIKKVFSWLEVRYDCKVGQTSLTIAPRHLSKLAKKWSYQDLIQEQQRDAGSQFHSPGGKEELMMKSFADWKQHSLNSTTSQPLELTFEFPEGVVQSGLEQVKIAIPERSLLVLHKSMKDAECTEPGSQFIDAIEAYFYERTSILLNGAKLVRVATPSGVIGAEGRIKILRTKELESTLNEIANFAQLEVSLK</sequence>
<dbReference type="PANTHER" id="PTHR31740">
    <property type="entry name" value="CENTROMERE PROTEIN L"/>
    <property type="match status" value="1"/>
</dbReference>
<evidence type="ECO:0000313" key="7">
    <source>
        <dbReference type="EMBL" id="CAE0445398.1"/>
    </source>
</evidence>
<evidence type="ECO:0000256" key="2">
    <source>
        <dbReference type="ARBA" id="ARBA00004584"/>
    </source>
</evidence>
<keyword evidence="6" id="KW-0137">Centromere</keyword>
<evidence type="ECO:0000256" key="1">
    <source>
        <dbReference type="ARBA" id="ARBA00004123"/>
    </source>
</evidence>
<organism evidence="7">
    <name type="scientific">Aplanochytrium stocchinoi</name>
    <dbReference type="NCBI Taxonomy" id="215587"/>
    <lineage>
        <taxon>Eukaryota</taxon>
        <taxon>Sar</taxon>
        <taxon>Stramenopiles</taxon>
        <taxon>Bigyra</taxon>
        <taxon>Labyrinthulomycetes</taxon>
        <taxon>Thraustochytrida</taxon>
        <taxon>Thraustochytriidae</taxon>
        <taxon>Aplanochytrium</taxon>
    </lineage>
</organism>
<protein>
    <submittedName>
        <fullName evidence="7">Uncharacterized protein</fullName>
    </submittedName>
</protein>
<keyword evidence="5" id="KW-0539">Nucleus</keyword>
<dbReference type="GO" id="GO:0000775">
    <property type="term" value="C:chromosome, centromeric region"/>
    <property type="evidence" value="ECO:0007669"/>
    <property type="project" value="UniProtKB-SubCell"/>
</dbReference>
<comment type="similarity">
    <text evidence="3">Belongs to the CENP-L/IML3 family.</text>
</comment>
<dbReference type="PANTHER" id="PTHR31740:SF2">
    <property type="entry name" value="CENTROMERE PROTEIN L"/>
    <property type="match status" value="1"/>
</dbReference>
<proteinExistence type="inferred from homology"/>
<evidence type="ECO:0000256" key="5">
    <source>
        <dbReference type="ARBA" id="ARBA00023242"/>
    </source>
</evidence>
<reference evidence="7" key="1">
    <citation type="submission" date="2021-01" db="EMBL/GenBank/DDBJ databases">
        <authorList>
            <person name="Corre E."/>
            <person name="Pelletier E."/>
            <person name="Niang G."/>
            <person name="Scheremetjew M."/>
            <person name="Finn R."/>
            <person name="Kale V."/>
            <person name="Holt S."/>
            <person name="Cochrane G."/>
            <person name="Meng A."/>
            <person name="Brown T."/>
            <person name="Cohen L."/>
        </authorList>
    </citation>
    <scope>NUCLEOTIDE SEQUENCE</scope>
    <source>
        <strain evidence="7">GSBS06</strain>
    </source>
</reference>
<dbReference type="Pfam" id="PF13092">
    <property type="entry name" value="CENP-L"/>
    <property type="match status" value="1"/>
</dbReference>